<dbReference type="SUPFAM" id="SSF50405">
    <property type="entry name" value="Actin-crosslinking proteins"/>
    <property type="match status" value="1"/>
</dbReference>
<dbReference type="SUPFAM" id="SSF56219">
    <property type="entry name" value="DNase I-like"/>
    <property type="match status" value="1"/>
</dbReference>
<accession>A0A7N2N5V9</accession>
<dbReference type="FunFam" id="2.80.10.50:FF:000056">
    <property type="entry name" value="Glucan 1,3-beta-glucosidase A"/>
    <property type="match status" value="1"/>
</dbReference>
<dbReference type="Gene3D" id="2.80.10.50">
    <property type="match status" value="1"/>
</dbReference>
<dbReference type="SUPFAM" id="SSF51445">
    <property type="entry name" value="(Trans)glycosidases"/>
    <property type="match status" value="1"/>
</dbReference>
<reference evidence="9" key="2">
    <citation type="submission" date="2021-01" db="UniProtKB">
        <authorList>
            <consortium name="EnsemblPlants"/>
        </authorList>
    </citation>
    <scope>IDENTIFICATION</scope>
</reference>
<dbReference type="CDD" id="cd00257">
    <property type="entry name" value="beta-trefoil_FSCN-like"/>
    <property type="match status" value="2"/>
</dbReference>
<evidence type="ECO:0008006" key="11">
    <source>
        <dbReference type="Google" id="ProtNLM"/>
    </source>
</evidence>
<proteinExistence type="inferred from homology"/>
<keyword evidence="5" id="KW-0732">Signal</keyword>
<keyword evidence="3" id="KW-0326">Glycosidase</keyword>
<feature type="signal peptide" evidence="5">
    <location>
        <begin position="1"/>
        <end position="31"/>
    </location>
</feature>
<dbReference type="GO" id="GO:0000272">
    <property type="term" value="P:polysaccharide catabolic process"/>
    <property type="evidence" value="ECO:0007669"/>
    <property type="project" value="InterPro"/>
</dbReference>
<feature type="region of interest" description="Disordered" evidence="4">
    <location>
        <begin position="721"/>
        <end position="745"/>
    </location>
</feature>
<reference evidence="9 10" key="1">
    <citation type="journal article" date="2016" name="G3 (Bethesda)">
        <title>First Draft Assembly and Annotation of the Genome of a California Endemic Oak Quercus lobata Nee (Fagaceae).</title>
        <authorList>
            <person name="Sork V.L."/>
            <person name="Fitz-Gibbon S.T."/>
            <person name="Puiu D."/>
            <person name="Crepeau M."/>
            <person name="Gugger P.F."/>
            <person name="Sherman R."/>
            <person name="Stevens K."/>
            <person name="Langley C.H."/>
            <person name="Pellegrini M."/>
            <person name="Salzberg S.L."/>
        </authorList>
    </citation>
    <scope>NUCLEOTIDE SEQUENCE [LARGE SCALE GENOMIC DNA]</scope>
    <source>
        <strain evidence="9 10">cv. SW786</strain>
    </source>
</reference>
<evidence type="ECO:0000259" key="6">
    <source>
        <dbReference type="Pfam" id="PF00150"/>
    </source>
</evidence>
<dbReference type="Proteomes" id="UP000594261">
    <property type="component" value="Chromosome 12"/>
</dbReference>
<dbReference type="PANTHER" id="PTHR10551">
    <property type="entry name" value="FASCIN"/>
    <property type="match status" value="1"/>
</dbReference>
<feature type="domain" description="Glycoside hydrolase family 5" evidence="6">
    <location>
        <begin position="228"/>
        <end position="495"/>
    </location>
</feature>
<evidence type="ECO:0000313" key="10">
    <source>
        <dbReference type="Proteomes" id="UP000594261"/>
    </source>
</evidence>
<evidence type="ECO:0000256" key="1">
    <source>
        <dbReference type="ARBA" id="ARBA00005641"/>
    </source>
</evidence>
<dbReference type="InParanoid" id="A0A7N2N5V9"/>
<dbReference type="Gene3D" id="3.20.20.80">
    <property type="entry name" value="Glycosidases"/>
    <property type="match status" value="2"/>
</dbReference>
<dbReference type="Pfam" id="PF00150">
    <property type="entry name" value="Cellulase"/>
    <property type="match status" value="1"/>
</dbReference>
<keyword evidence="2" id="KW-0378">Hydrolase</keyword>
<sequence length="1476" mass="167290">MRKQHNYVQMAIDSRILLLSIVVLLPICSVSQEMDNSSLRIKAVNLGGWLVTEGWIKPSLFDGIPNNDFLDGTGLQFKSVTTGKYLCAETGGGTIIVANRTAASGWETFSLWRLNETTFQFRVFNKQFVGLNDNGNGIDVVAVSTTPGKSETFEIVRKSDDKTRVRIRAPNGFFLQAKSEVLVTADFAENSEWGDSDPSVFVMKNSGGLQGEFQVTNGYGPQRAPQIMRNHWNTFIVEDDFKFISTNGLNAVRIPVGWWIASNPTPKPYVEGSLQALDNAFLWAKKYGVKIIIDLHAARGSQNGYEHSSSRDGSQEWGKTDENIQQTVDVIEFLTARYAKNPSLYAVELINEPLAPGASQESLNKYYKAGYEAVRKHSNAYVVLSNRLGPADPREFFSLASGFMRSVIDVHYYNLFSSEFDSMTVQQNIDFVHTNRTSQLNYVTTSNGPRILIGEWVAEWQVNGATKEEYQKFAKAQLDVYGRATFGWAYWTLKNVNNHWSLEWMIKNGYIKLYLKIKAVNLGGWLVTEGGVKPFLFDGIPNNDFLDGTGLQFKSVTTGKYLCAEIGGGTIIVANRTAASVWETFSFKFGSGFTREIEQERFRSGFTIVGAFSAGAAGMIGSLWIESEGSLSSESQQFSPWLKAAPFVPSRRYMVKVPGFFVGKKGGVSTEEAGSAKKSPVMVVWSEKPTPEIFRPEMRTIEAGEAGFARKQLVVNVSMEKPRPETSLPEMESFEARDGGNKVPGFQEINQQKLKLPSDEGIMEDRMQHQPGLAVIKMSVESFEVVLGEIDKEIKKYYIDTIINGNTEDAWRFTGFYGEPETHRRSEAWNKLRSLNARMNIPWICGGDFNEIVRHEEKWDDSLLFYRSISEDCNNVLNLLGEYESWSGQKINKDKTAIFFSKSTTDEAKSSIMNLLQVQEVKSYEKYLGLPSLVGRGKKASFNYIKERVWRKLQGWEGKLLSQAGREVLIKFVIQAIPTYAIGCFKLPLGLCDDIEVMIKKFWWGQRGNRRKIHWIQWSELTKSKIVGGMGFRDLAHFNNALLVKQAWRLLHNKETLFYKVFKVKFFSNHSILEAKKSSTGSYAWKSILHGRDVILDGACWRVGNGKSIKIWQHHWLPRKHPTKILSPMVGTMEEATVDCLIDEGTRTWNAMMVDGIFAPQEAKEIKNIPLARNEMEDTMFWPWEHDGSYSCKTGYRFLKKDEVGFQVAENQDQEKGLWKKIWALECPNKARNLIWRACHNSLPSKCNLVRRTIILEQSCDRCKEGNEDVLHAESGLVCIHHLVHLAPKKSGENSTTPSPHRPLTLLSQWAYDRYMEFKALKVAPTSSRPKSQIRWRPPIQGMLKINFDGAISVEEKCSGLGAIIRDSEGLVIASLVTRMLRAPPPSFKNPRRNADEDDIVLRLKRLGQFGVRFRNRMYCDDFNLKKSLMGEDVSKILALLKKSSLSVRKDIVLKLTKSWAMPYIIKQRRNCEPTF</sequence>
<dbReference type="EMBL" id="LRBV02000012">
    <property type="status" value="NOT_ANNOTATED_CDS"/>
    <property type="molecule type" value="Genomic_DNA"/>
</dbReference>
<dbReference type="EnsemblPlants" id="QL12p036057:mrna">
    <property type="protein sequence ID" value="QL12p036057:mrna"/>
    <property type="gene ID" value="QL12p036057"/>
</dbReference>
<dbReference type="GO" id="GO:0051017">
    <property type="term" value="P:actin filament bundle assembly"/>
    <property type="evidence" value="ECO:0007669"/>
    <property type="project" value="TreeGrafter"/>
</dbReference>
<dbReference type="GO" id="GO:0004553">
    <property type="term" value="F:hydrolase activity, hydrolyzing O-glycosyl compounds"/>
    <property type="evidence" value="ECO:0007669"/>
    <property type="project" value="InterPro"/>
</dbReference>
<feature type="domain" description="DUF7910" evidence="8">
    <location>
        <begin position="542"/>
        <end position="586"/>
    </location>
</feature>
<organism evidence="9 10">
    <name type="scientific">Quercus lobata</name>
    <name type="common">Valley oak</name>
    <dbReference type="NCBI Taxonomy" id="97700"/>
    <lineage>
        <taxon>Eukaryota</taxon>
        <taxon>Viridiplantae</taxon>
        <taxon>Streptophyta</taxon>
        <taxon>Embryophyta</taxon>
        <taxon>Tracheophyta</taxon>
        <taxon>Spermatophyta</taxon>
        <taxon>Magnoliopsida</taxon>
        <taxon>eudicotyledons</taxon>
        <taxon>Gunneridae</taxon>
        <taxon>Pentapetalae</taxon>
        <taxon>rosids</taxon>
        <taxon>fabids</taxon>
        <taxon>Fagales</taxon>
        <taxon>Fagaceae</taxon>
        <taxon>Quercus</taxon>
    </lineage>
</organism>
<dbReference type="FunFam" id="3.20.20.80:FF:000067">
    <property type="entry name" value="Glucan 1,3-beta-glucosidase A"/>
    <property type="match status" value="1"/>
</dbReference>
<keyword evidence="10" id="KW-1185">Reference proteome</keyword>
<evidence type="ECO:0000256" key="2">
    <source>
        <dbReference type="ARBA" id="ARBA00022801"/>
    </source>
</evidence>
<dbReference type="InterPro" id="IPR017853">
    <property type="entry name" value="GH"/>
</dbReference>
<dbReference type="GO" id="GO:0015629">
    <property type="term" value="C:actin cytoskeleton"/>
    <property type="evidence" value="ECO:0007669"/>
    <property type="project" value="TreeGrafter"/>
</dbReference>
<protein>
    <recommendedName>
        <fullName evidence="11">Mannan endo-1,4-beta-mannosidase</fullName>
    </recommendedName>
</protein>
<dbReference type="Gramene" id="QL12p036057:mrna">
    <property type="protein sequence ID" value="QL12p036057:mrna"/>
    <property type="gene ID" value="QL12p036057"/>
</dbReference>
<name>A0A7N2N5V9_QUELO</name>
<dbReference type="InterPro" id="IPR001547">
    <property type="entry name" value="Glyco_hydro_5"/>
</dbReference>
<evidence type="ECO:0000259" key="7">
    <source>
        <dbReference type="Pfam" id="PF13966"/>
    </source>
</evidence>
<dbReference type="InterPro" id="IPR036691">
    <property type="entry name" value="Endo/exonu/phosph_ase_sf"/>
</dbReference>
<evidence type="ECO:0000256" key="3">
    <source>
        <dbReference type="ARBA" id="ARBA00023295"/>
    </source>
</evidence>
<evidence type="ECO:0000256" key="5">
    <source>
        <dbReference type="SAM" id="SignalP"/>
    </source>
</evidence>
<dbReference type="InterPro" id="IPR010431">
    <property type="entry name" value="Fascin"/>
</dbReference>
<feature type="domain" description="Reverse transcriptase zinc-binding" evidence="7">
    <location>
        <begin position="1190"/>
        <end position="1272"/>
    </location>
</feature>
<evidence type="ECO:0000259" key="8">
    <source>
        <dbReference type="Pfam" id="PF25490"/>
    </source>
</evidence>
<dbReference type="GO" id="GO:0007163">
    <property type="term" value="P:establishment or maintenance of cell polarity"/>
    <property type="evidence" value="ECO:0007669"/>
    <property type="project" value="TreeGrafter"/>
</dbReference>
<dbReference type="InterPro" id="IPR026960">
    <property type="entry name" value="RVT-Znf"/>
</dbReference>
<dbReference type="Pfam" id="PF13966">
    <property type="entry name" value="zf-RVT"/>
    <property type="match status" value="1"/>
</dbReference>
<feature type="chain" id="PRO_5029842992" description="Mannan endo-1,4-beta-mannosidase" evidence="5">
    <location>
        <begin position="32"/>
        <end position="1476"/>
    </location>
</feature>
<evidence type="ECO:0000313" key="9">
    <source>
        <dbReference type="EnsemblPlants" id="QL12p036057:mrna"/>
    </source>
</evidence>
<dbReference type="Pfam" id="PF25490">
    <property type="entry name" value="DUF7910"/>
    <property type="match status" value="2"/>
</dbReference>
<dbReference type="GO" id="GO:0005737">
    <property type="term" value="C:cytoplasm"/>
    <property type="evidence" value="ECO:0007669"/>
    <property type="project" value="TreeGrafter"/>
</dbReference>
<dbReference type="GO" id="GO:0051015">
    <property type="term" value="F:actin filament binding"/>
    <property type="evidence" value="ECO:0007669"/>
    <property type="project" value="InterPro"/>
</dbReference>
<dbReference type="InterPro" id="IPR057232">
    <property type="entry name" value="DUF7910"/>
</dbReference>
<dbReference type="InterPro" id="IPR008999">
    <property type="entry name" value="Actin-crosslinking"/>
</dbReference>
<dbReference type="GO" id="GO:0016477">
    <property type="term" value="P:cell migration"/>
    <property type="evidence" value="ECO:0007669"/>
    <property type="project" value="TreeGrafter"/>
</dbReference>
<dbReference type="PANTHER" id="PTHR10551:SF14">
    <property type="entry name" value="CELLULASE CONTAINING PROTEIN, EXPRESSED"/>
    <property type="match status" value="1"/>
</dbReference>
<feature type="domain" description="DUF7910" evidence="8">
    <location>
        <begin position="66"/>
        <end position="204"/>
    </location>
</feature>
<evidence type="ECO:0000256" key="4">
    <source>
        <dbReference type="SAM" id="MobiDB-lite"/>
    </source>
</evidence>
<comment type="similarity">
    <text evidence="1">Belongs to the glycosyl hydrolase 5 (cellulase A) family.</text>
</comment>